<dbReference type="Proteomes" id="UP000676853">
    <property type="component" value="Unassembled WGS sequence"/>
</dbReference>
<feature type="signal peptide" evidence="1">
    <location>
        <begin position="1"/>
        <end position="31"/>
    </location>
</feature>
<name>A0ABS5NGM6_TSUPA</name>
<protein>
    <submittedName>
        <fullName evidence="2">Uncharacterized protein</fullName>
    </submittedName>
</protein>
<gene>
    <name evidence="2" type="ORF">KFZ73_17795</name>
</gene>
<dbReference type="RefSeq" id="WP_212554586.1">
    <property type="nucleotide sequence ID" value="NZ_JAGXOE010000050.1"/>
</dbReference>
<reference evidence="2 3" key="1">
    <citation type="submission" date="2021-04" db="EMBL/GenBank/DDBJ databases">
        <title>Whole genome sequence analysis of a thiophenic sulfur metabolizing bacteria.</title>
        <authorList>
            <person name="Akhtar N."/>
            <person name="Akram J."/>
            <person name="Aslam A."/>
        </authorList>
    </citation>
    <scope>NUCLEOTIDE SEQUENCE [LARGE SCALE GENOMIC DNA]</scope>
    <source>
        <strain evidence="2 3">3OW</strain>
    </source>
</reference>
<organism evidence="2 3">
    <name type="scientific">Tsukamurella paurometabola</name>
    <name type="common">Corynebacterium paurometabolum</name>
    <dbReference type="NCBI Taxonomy" id="2061"/>
    <lineage>
        <taxon>Bacteria</taxon>
        <taxon>Bacillati</taxon>
        <taxon>Actinomycetota</taxon>
        <taxon>Actinomycetes</taxon>
        <taxon>Mycobacteriales</taxon>
        <taxon>Tsukamurellaceae</taxon>
        <taxon>Tsukamurella</taxon>
    </lineage>
</organism>
<evidence type="ECO:0000256" key="1">
    <source>
        <dbReference type="SAM" id="SignalP"/>
    </source>
</evidence>
<evidence type="ECO:0000313" key="2">
    <source>
        <dbReference type="EMBL" id="MBS4103083.1"/>
    </source>
</evidence>
<keyword evidence="3" id="KW-1185">Reference proteome</keyword>
<keyword evidence="1" id="KW-0732">Signal</keyword>
<sequence>MKNIKTIATATALAGAAAGALALGTGTGTAAADTAGVPDGNYSAEVLNPIRPVTSPPVATVPVTVSDGVLTVGGLSGRLTPTADGARTTLAGQPVVLSDGWNGTYGIVINGSTWAHLLAAK</sequence>
<comment type="caution">
    <text evidence="2">The sequence shown here is derived from an EMBL/GenBank/DDBJ whole genome shotgun (WGS) entry which is preliminary data.</text>
</comment>
<proteinExistence type="predicted"/>
<accession>A0ABS5NGM6</accession>
<dbReference type="EMBL" id="JAGXOE010000050">
    <property type="protein sequence ID" value="MBS4103083.1"/>
    <property type="molecule type" value="Genomic_DNA"/>
</dbReference>
<feature type="chain" id="PRO_5045875566" evidence="1">
    <location>
        <begin position="32"/>
        <end position="121"/>
    </location>
</feature>
<evidence type="ECO:0000313" key="3">
    <source>
        <dbReference type="Proteomes" id="UP000676853"/>
    </source>
</evidence>